<dbReference type="SUPFAM" id="SSF48726">
    <property type="entry name" value="Immunoglobulin"/>
    <property type="match status" value="3"/>
</dbReference>
<accession>A0A8W7P0Q9</accession>
<dbReference type="EnsemblMetazoa" id="ACOM023772-RA">
    <property type="protein sequence ID" value="ACOM023772-PA.1"/>
    <property type="gene ID" value="ACOM023772"/>
</dbReference>
<name>A0A8W7P0Q9_ANOCL</name>
<protein>
    <recommendedName>
        <fullName evidence="2">Ig-like domain-containing protein</fullName>
    </recommendedName>
</protein>
<feature type="domain" description="Ig-like" evidence="2">
    <location>
        <begin position="275"/>
        <end position="321"/>
    </location>
</feature>
<proteinExistence type="predicted"/>
<sequence length="321" mass="35829">MLSQTIPANTCTAEADQRRFDVHNRKHSFTEPHPPKGSPITELALKRLGRTIVLSARHLVAEVEQIAVSLAPLRNPTPKITWSSNGKTLPSAMIDYAHESTLSSRLVVRNLSRAHQHNVYSCQASNFYRRNVTANVTIELRLRPLAVEIVNGSSPLSADRRYIVQCQSVGSRPPAKITWWMGGVQLTATNQTTSEDGNSTLASLSFTPTREDHGKTLICRATNELVKRGTKETSMKLNVFSGHRRLATRASDNIGDIMSNATGNGFHHRRTHHLPTLKLELGINMNPEDIEEGDDVYFECKVNANPSAYKVVWKHNNVFLY</sequence>
<keyword evidence="1" id="KW-1015">Disulfide bond</keyword>
<dbReference type="PROSITE" id="PS50835">
    <property type="entry name" value="IG_LIKE"/>
    <property type="match status" value="3"/>
</dbReference>
<reference evidence="3" key="1">
    <citation type="submission" date="2022-08" db="UniProtKB">
        <authorList>
            <consortium name="EnsemblMetazoa"/>
        </authorList>
    </citation>
    <scope>IDENTIFICATION</scope>
</reference>
<dbReference type="Pfam" id="PF08205">
    <property type="entry name" value="C2-set_2"/>
    <property type="match status" value="1"/>
</dbReference>
<dbReference type="InterPro" id="IPR036179">
    <property type="entry name" value="Ig-like_dom_sf"/>
</dbReference>
<organism evidence="3">
    <name type="scientific">Anopheles coluzzii</name>
    <name type="common">African malaria mosquito</name>
    <dbReference type="NCBI Taxonomy" id="1518534"/>
    <lineage>
        <taxon>Eukaryota</taxon>
        <taxon>Metazoa</taxon>
        <taxon>Ecdysozoa</taxon>
        <taxon>Arthropoda</taxon>
        <taxon>Hexapoda</taxon>
        <taxon>Insecta</taxon>
        <taxon>Pterygota</taxon>
        <taxon>Neoptera</taxon>
        <taxon>Endopterygota</taxon>
        <taxon>Diptera</taxon>
        <taxon>Nematocera</taxon>
        <taxon>Culicoidea</taxon>
        <taxon>Culicidae</taxon>
        <taxon>Anophelinae</taxon>
        <taxon>Anopheles</taxon>
    </lineage>
</organism>
<evidence type="ECO:0000313" key="3">
    <source>
        <dbReference type="EnsemblMetazoa" id="ACOM023772-PA.1"/>
    </source>
</evidence>
<dbReference type="InterPro" id="IPR013783">
    <property type="entry name" value="Ig-like_fold"/>
</dbReference>
<dbReference type="PANTHER" id="PTHR23278:SF19">
    <property type="entry name" value="OBSCURIN"/>
    <property type="match status" value="1"/>
</dbReference>
<dbReference type="PANTHER" id="PTHR23278">
    <property type="entry name" value="SIDESTEP PROTEIN"/>
    <property type="match status" value="1"/>
</dbReference>
<feature type="domain" description="Ig-like" evidence="2">
    <location>
        <begin position="144"/>
        <end position="238"/>
    </location>
</feature>
<dbReference type="CDD" id="cd00096">
    <property type="entry name" value="Ig"/>
    <property type="match status" value="1"/>
</dbReference>
<evidence type="ECO:0000256" key="1">
    <source>
        <dbReference type="ARBA" id="ARBA00023157"/>
    </source>
</evidence>
<dbReference type="InterPro" id="IPR013162">
    <property type="entry name" value="CD80_C2-set"/>
</dbReference>
<evidence type="ECO:0000259" key="2">
    <source>
        <dbReference type="PROSITE" id="PS50835"/>
    </source>
</evidence>
<dbReference type="InterPro" id="IPR007110">
    <property type="entry name" value="Ig-like_dom"/>
</dbReference>
<dbReference type="Proteomes" id="UP000075882">
    <property type="component" value="Unassembled WGS sequence"/>
</dbReference>
<dbReference type="Gene3D" id="2.60.40.10">
    <property type="entry name" value="Immunoglobulins"/>
    <property type="match status" value="2"/>
</dbReference>
<feature type="domain" description="Ig-like" evidence="2">
    <location>
        <begin position="35"/>
        <end position="139"/>
    </location>
</feature>
<dbReference type="VEuPathDB" id="VectorBase:ACON2_029731"/>
<dbReference type="AlphaFoldDB" id="A0A8W7P0Q9"/>